<feature type="region of interest" description="Disordered" evidence="11">
    <location>
        <begin position="321"/>
        <end position="341"/>
    </location>
</feature>
<dbReference type="GO" id="GO:0006950">
    <property type="term" value="P:response to stress"/>
    <property type="evidence" value="ECO:0007669"/>
    <property type="project" value="UniProtKB-ARBA"/>
</dbReference>
<dbReference type="FunCoup" id="E2BNF0">
    <property type="interactions" value="56"/>
</dbReference>
<dbReference type="FunFam" id="3.30.50.10:FF:000042">
    <property type="entry name" value="Nuclear hormone receptor HR96"/>
    <property type="match status" value="1"/>
</dbReference>
<dbReference type="SUPFAM" id="SSF48508">
    <property type="entry name" value="Nuclear receptor ligand-binding domain"/>
    <property type="match status" value="1"/>
</dbReference>
<keyword evidence="7 10" id="KW-0804">Transcription</keyword>
<dbReference type="PROSITE" id="PS51030">
    <property type="entry name" value="NUCLEAR_REC_DBD_2"/>
    <property type="match status" value="1"/>
</dbReference>
<dbReference type="PROSITE" id="PS51843">
    <property type="entry name" value="NR_LBD"/>
    <property type="match status" value="1"/>
</dbReference>
<dbReference type="PANTHER" id="PTHR24082">
    <property type="entry name" value="NUCLEAR HORMONE RECEPTOR"/>
    <property type="match status" value="1"/>
</dbReference>
<keyword evidence="15" id="KW-1185">Reference proteome</keyword>
<evidence type="ECO:0000256" key="11">
    <source>
        <dbReference type="SAM" id="MobiDB-lite"/>
    </source>
</evidence>
<dbReference type="GO" id="GO:0005634">
    <property type="term" value="C:nucleus"/>
    <property type="evidence" value="ECO:0007669"/>
    <property type="project" value="UniProtKB-SubCell"/>
</dbReference>
<dbReference type="OMA" id="AAWKVPH"/>
<gene>
    <name evidence="14" type="ORF">EAI_01886</name>
</gene>
<dbReference type="GO" id="GO:0000978">
    <property type="term" value="F:RNA polymerase II cis-regulatory region sequence-specific DNA binding"/>
    <property type="evidence" value="ECO:0007669"/>
    <property type="project" value="TreeGrafter"/>
</dbReference>
<keyword evidence="3 10" id="KW-0863">Zinc-finger</keyword>
<evidence type="ECO:0000256" key="8">
    <source>
        <dbReference type="ARBA" id="ARBA00023170"/>
    </source>
</evidence>
<keyword evidence="6 10" id="KW-0238">DNA-binding</keyword>
<dbReference type="PROSITE" id="PS00031">
    <property type="entry name" value="NUCLEAR_REC_DBD_1"/>
    <property type="match status" value="1"/>
</dbReference>
<dbReference type="OrthoDB" id="6352325at2759"/>
<dbReference type="Gene3D" id="3.30.50.10">
    <property type="entry name" value="Erythroid Transcription Factor GATA-1, subunit A"/>
    <property type="match status" value="1"/>
</dbReference>
<dbReference type="GO" id="GO:0008270">
    <property type="term" value="F:zinc ion binding"/>
    <property type="evidence" value="ECO:0007669"/>
    <property type="project" value="UniProtKB-KW"/>
</dbReference>
<evidence type="ECO:0000256" key="3">
    <source>
        <dbReference type="ARBA" id="ARBA00022771"/>
    </source>
</evidence>
<dbReference type="GO" id="GO:0045944">
    <property type="term" value="P:positive regulation of transcription by RNA polymerase II"/>
    <property type="evidence" value="ECO:0007669"/>
    <property type="project" value="TreeGrafter"/>
</dbReference>
<dbReference type="CDD" id="cd06929">
    <property type="entry name" value="NR_LBD_F1"/>
    <property type="match status" value="1"/>
</dbReference>
<evidence type="ECO:0000256" key="5">
    <source>
        <dbReference type="ARBA" id="ARBA00023015"/>
    </source>
</evidence>
<sequence>MDDEQPVREANKICGVCGDRALGYNFNAVSCESCKAFFRRNALKNKDFRCPFTENCNITPVTRRFCQKCRLDKCFNIGMRKEYIMSEEDKVLKRKKIEKNRAKKRTQSDNVKALKIKKDCVDSCTFEDTSMSVNSVASTMSETYFWESDRKYADLDGNRQNVVESMSPVTAASVPSPSSPPESTNIAETKTLDMLKESAHSSRSSFASLISQVCSTAEISRIGCSSDFFIVTDAEARGINSGLTVSSRSRLNDFNVVPQNMEKDKEDSPTSSGKYEQNTLEFNSTFVNANDESSKYNSQFEESASSYFKFEQSHEQNPNAYVDRTSYTGTSQSDSNLGSQSIKEEATICQKSKETCSSGNSLAVKFKQDPELLSKLISNPNLVTKILQDQRVIMKIMTDPDMATCLTADPHIMQFLKENSAIEMTYERDCDDEMAGRSEAPESASVSGSSGTTTTRHTLKFKGSHVENPILTDLITNRNAEECKNQNLEPAAGADWNKNPADVTRDVLQDVQRIPIAANSIESILCEAIKLEYSAFSSLGVNQSSRELNDAERAKLNELIVANKALLAPLDDDITNLVGDECKFKNNFGQSDPMLLDVINLTAIAIRRLIKMSKKINAFKNMCQEDQLALLKGGCTEMMILRSAINYDPDKDMWKIPHSQESMSNIKVDVLKEAKGNLYAEHARFVRTFDSRWRDENIILILSAIALFTPDRPRVVHRDVIKLEQNSYYYLLRRYLESVYPGCEARSTFLKLIQKISELHKLNDEVVGVYLNVNPSSVEPLLIEIFDLKH</sequence>
<dbReference type="InParanoid" id="E2BNF0"/>
<proteinExistence type="inferred from homology"/>
<keyword evidence="2 10" id="KW-0479">Metal-binding</keyword>
<evidence type="ECO:0000256" key="6">
    <source>
        <dbReference type="ARBA" id="ARBA00023125"/>
    </source>
</evidence>
<feature type="domain" description="Nuclear receptor" evidence="12">
    <location>
        <begin position="11"/>
        <end position="86"/>
    </location>
</feature>
<protein>
    <submittedName>
        <fullName evidence="14">Nuclear hormone receptor HR96</fullName>
    </submittedName>
</protein>
<dbReference type="InterPro" id="IPR050234">
    <property type="entry name" value="Nuclear_hormone_rcpt_NR1"/>
</dbReference>
<dbReference type="InterPro" id="IPR001628">
    <property type="entry name" value="Znf_hrmn_rcpt"/>
</dbReference>
<dbReference type="AlphaFoldDB" id="E2BNF0"/>
<feature type="region of interest" description="Disordered" evidence="11">
    <location>
        <begin position="254"/>
        <end position="276"/>
    </location>
</feature>
<feature type="domain" description="NR LBD" evidence="13">
    <location>
        <begin position="569"/>
        <end position="790"/>
    </location>
</feature>
<accession>E2BNF0</accession>
<dbReference type="InterPro" id="IPR013088">
    <property type="entry name" value="Znf_NHR/GATA"/>
</dbReference>
<dbReference type="Pfam" id="PF00104">
    <property type="entry name" value="Hormone_recep"/>
    <property type="match status" value="1"/>
</dbReference>
<dbReference type="Pfam" id="PF00105">
    <property type="entry name" value="zf-C4"/>
    <property type="match status" value="1"/>
</dbReference>
<comment type="subcellular location">
    <subcellularLocation>
        <location evidence="1 10">Nucleus</location>
    </subcellularLocation>
</comment>
<dbReference type="SMART" id="SM00430">
    <property type="entry name" value="HOLI"/>
    <property type="match status" value="1"/>
</dbReference>
<organism evidence="15">
    <name type="scientific">Harpegnathos saltator</name>
    <name type="common">Jerdon's jumping ant</name>
    <dbReference type="NCBI Taxonomy" id="610380"/>
    <lineage>
        <taxon>Eukaryota</taxon>
        <taxon>Metazoa</taxon>
        <taxon>Ecdysozoa</taxon>
        <taxon>Arthropoda</taxon>
        <taxon>Hexapoda</taxon>
        <taxon>Insecta</taxon>
        <taxon>Pterygota</taxon>
        <taxon>Neoptera</taxon>
        <taxon>Endopterygota</taxon>
        <taxon>Hymenoptera</taxon>
        <taxon>Apocrita</taxon>
        <taxon>Aculeata</taxon>
        <taxon>Formicoidea</taxon>
        <taxon>Formicidae</taxon>
        <taxon>Ponerinae</taxon>
        <taxon>Ponerini</taxon>
        <taxon>Harpegnathos</taxon>
    </lineage>
</organism>
<dbReference type="SMART" id="SM00399">
    <property type="entry name" value="ZnF_C4"/>
    <property type="match status" value="1"/>
</dbReference>
<dbReference type="Gene3D" id="1.10.565.10">
    <property type="entry name" value="Retinoid X Receptor"/>
    <property type="match status" value="1"/>
</dbReference>
<evidence type="ECO:0000256" key="7">
    <source>
        <dbReference type="ARBA" id="ARBA00023163"/>
    </source>
</evidence>
<keyword evidence="4 10" id="KW-0862">Zinc</keyword>
<dbReference type="PANTHER" id="PTHR24082:SF283">
    <property type="entry name" value="NUCLEAR HORMONE RECEPTOR HR96"/>
    <property type="match status" value="1"/>
</dbReference>
<evidence type="ECO:0000259" key="13">
    <source>
        <dbReference type="PROSITE" id="PS51843"/>
    </source>
</evidence>
<name>E2BNF0_HARSA</name>
<evidence type="ECO:0000256" key="9">
    <source>
        <dbReference type="ARBA" id="ARBA00023242"/>
    </source>
</evidence>
<dbReference type="InterPro" id="IPR000536">
    <property type="entry name" value="Nucl_hrmn_rcpt_lig-bd"/>
</dbReference>
<dbReference type="PRINTS" id="PR00047">
    <property type="entry name" value="STROIDFINGER"/>
</dbReference>
<evidence type="ECO:0000256" key="2">
    <source>
        <dbReference type="ARBA" id="ARBA00022723"/>
    </source>
</evidence>
<evidence type="ECO:0000256" key="10">
    <source>
        <dbReference type="RuleBase" id="RU004334"/>
    </source>
</evidence>
<dbReference type="GO" id="GO:0000122">
    <property type="term" value="P:negative regulation of transcription by RNA polymerase II"/>
    <property type="evidence" value="ECO:0007669"/>
    <property type="project" value="TreeGrafter"/>
</dbReference>
<feature type="compositionally biased region" description="Low complexity" evidence="11">
    <location>
        <begin position="441"/>
        <end position="455"/>
    </location>
</feature>
<dbReference type="STRING" id="610380.E2BNF0"/>
<dbReference type="InterPro" id="IPR035500">
    <property type="entry name" value="NHR-like_dom_sf"/>
</dbReference>
<keyword evidence="5 10" id="KW-0805">Transcription regulation</keyword>
<keyword evidence="8 10" id="KW-0675">Receptor</keyword>
<evidence type="ECO:0000256" key="1">
    <source>
        <dbReference type="ARBA" id="ARBA00004123"/>
    </source>
</evidence>
<comment type="similarity">
    <text evidence="10">Belongs to the nuclear hormone receptor family.</text>
</comment>
<dbReference type="EMBL" id="GL449414">
    <property type="protein sequence ID" value="EFN82729.1"/>
    <property type="molecule type" value="Genomic_DNA"/>
</dbReference>
<reference evidence="14 15" key="1">
    <citation type="journal article" date="2010" name="Science">
        <title>Genomic comparison of the ants Camponotus floridanus and Harpegnathos saltator.</title>
        <authorList>
            <person name="Bonasio R."/>
            <person name="Zhang G."/>
            <person name="Ye C."/>
            <person name="Mutti N.S."/>
            <person name="Fang X."/>
            <person name="Qin N."/>
            <person name="Donahue G."/>
            <person name="Yang P."/>
            <person name="Li Q."/>
            <person name="Li C."/>
            <person name="Zhang P."/>
            <person name="Huang Z."/>
            <person name="Berger S.L."/>
            <person name="Reinberg D."/>
            <person name="Wang J."/>
            <person name="Liebig J."/>
        </authorList>
    </citation>
    <scope>NUCLEOTIDE SEQUENCE [LARGE SCALE GENOMIC DNA]</scope>
    <source>
        <strain evidence="14 15">R22 G/1</strain>
    </source>
</reference>
<dbReference type="FunFam" id="1.10.565.10:FF:000035">
    <property type="entry name" value="Nuclear hormone receptor HR96"/>
    <property type="match status" value="1"/>
</dbReference>
<dbReference type="GO" id="GO:0030154">
    <property type="term" value="P:cell differentiation"/>
    <property type="evidence" value="ECO:0007669"/>
    <property type="project" value="TreeGrafter"/>
</dbReference>
<dbReference type="CDD" id="cd06966">
    <property type="entry name" value="NR_DBD_CAR"/>
    <property type="match status" value="1"/>
</dbReference>
<evidence type="ECO:0000256" key="4">
    <source>
        <dbReference type="ARBA" id="ARBA00022833"/>
    </source>
</evidence>
<keyword evidence="9 10" id="KW-0539">Nucleus</keyword>
<dbReference type="GO" id="GO:0004879">
    <property type="term" value="F:nuclear receptor activity"/>
    <property type="evidence" value="ECO:0007669"/>
    <property type="project" value="TreeGrafter"/>
</dbReference>
<dbReference type="SUPFAM" id="SSF57716">
    <property type="entry name" value="Glucocorticoid receptor-like (DNA-binding domain)"/>
    <property type="match status" value="1"/>
</dbReference>
<feature type="region of interest" description="Disordered" evidence="11">
    <location>
        <begin position="432"/>
        <end position="460"/>
    </location>
</feature>
<dbReference type="Proteomes" id="UP000008237">
    <property type="component" value="Unassembled WGS sequence"/>
</dbReference>
<evidence type="ECO:0000259" key="12">
    <source>
        <dbReference type="PROSITE" id="PS51030"/>
    </source>
</evidence>
<evidence type="ECO:0000313" key="15">
    <source>
        <dbReference type="Proteomes" id="UP000008237"/>
    </source>
</evidence>
<evidence type="ECO:0000313" key="14">
    <source>
        <dbReference type="EMBL" id="EFN82729.1"/>
    </source>
</evidence>